<dbReference type="InterPro" id="IPR003617">
    <property type="entry name" value="TFIIS/CRSP70_N_sub"/>
</dbReference>
<feature type="region of interest" description="Disordered" evidence="4">
    <location>
        <begin position="76"/>
        <end position="106"/>
    </location>
</feature>
<feature type="region of interest" description="Disordered" evidence="4">
    <location>
        <begin position="335"/>
        <end position="394"/>
    </location>
</feature>
<evidence type="ECO:0000259" key="5">
    <source>
        <dbReference type="PROSITE" id="PS51319"/>
    </source>
</evidence>
<dbReference type="PROSITE" id="PS51319">
    <property type="entry name" value="TFIIS_N"/>
    <property type="match status" value="1"/>
</dbReference>
<feature type="region of interest" description="Disordered" evidence="4">
    <location>
        <begin position="435"/>
        <end position="459"/>
    </location>
</feature>
<sequence length="459" mass="52269">MTEILGRKMGSVEKWRKFFDGAGADICSVIEYAILVAASDCPNEFRRRRDKIAEKLYTARVLRCWECDALTLAAPEDVTDNGENGDEDENDDCSKGCHDKVNSSTDDADRVRVSNYSYDEAEALTEEIEEESETLCEVFRIKDILANPEESDSQLFESLRRLELMQLSVETLKATEIGKQVNQLRKHNSKRIRNMVKQLIRGWKDLVDEWVKSADNVAAVAMGGTSSDSVSPATVDDESGLPSPPLEEGAFLATQTTSVEISQFFDGMDDDGNLCIPEKPEDDDYEEDEKQCTMQEHQKRKQPNYQCNLTRNGNHNSKQDIVRENVRSADRQSNLMRSANHMVNSSGPGRPPVARQERKTYADNVQQKSDSNKNQTKSSTVPTQHKLSCPDDAPLTEKLEAAKRKLQERYQQEQTAKRQRTVQVMELQDLPKQGNNHVRQFHGKPVPQHHRQWNNSRRY</sequence>
<name>A0A0D6R8F8_ARACU</name>
<feature type="region of interest" description="Disordered" evidence="4">
    <location>
        <begin position="223"/>
        <end position="244"/>
    </location>
</feature>
<evidence type="ECO:0000256" key="1">
    <source>
        <dbReference type="ARBA" id="ARBA00004123"/>
    </source>
</evidence>
<feature type="domain" description="TFIIS N-terminal" evidence="5">
    <location>
        <begin position="136"/>
        <end position="210"/>
    </location>
</feature>
<protein>
    <recommendedName>
        <fullName evidence="5">TFIIS N-terminal domain-containing protein</fullName>
    </recommendedName>
</protein>
<feature type="compositionally biased region" description="Polar residues" evidence="4">
    <location>
        <begin position="335"/>
        <end position="347"/>
    </location>
</feature>
<feature type="compositionally biased region" description="Polar residues" evidence="4">
    <location>
        <begin position="303"/>
        <end position="316"/>
    </location>
</feature>
<dbReference type="PANTHER" id="PTHR46554:SF2">
    <property type="entry name" value="TFIIS N-TERMINAL DOMAIN-CONTAINING PROTEIN"/>
    <property type="match status" value="1"/>
</dbReference>
<accession>A0A0D6R8F8</accession>
<evidence type="ECO:0000256" key="2">
    <source>
        <dbReference type="ARBA" id="ARBA00023242"/>
    </source>
</evidence>
<dbReference type="SUPFAM" id="SSF47676">
    <property type="entry name" value="Conserved domain common to transcription factors TFIIS, elongin A, CRSP70"/>
    <property type="match status" value="1"/>
</dbReference>
<feature type="compositionally biased region" description="Acidic residues" evidence="4">
    <location>
        <begin position="77"/>
        <end position="91"/>
    </location>
</feature>
<feature type="region of interest" description="Disordered" evidence="4">
    <location>
        <begin position="268"/>
        <end position="322"/>
    </location>
</feature>
<dbReference type="PANTHER" id="PTHR46554">
    <property type="entry name" value="MEDIATOR OF RNA POLYMERASE II TRANSCRIPTION SUBUNIT 26A-RELATED"/>
    <property type="match status" value="1"/>
</dbReference>
<feature type="compositionally biased region" description="Basic residues" evidence="4">
    <location>
        <begin position="439"/>
        <end position="459"/>
    </location>
</feature>
<dbReference type="SMART" id="SM00509">
    <property type="entry name" value="TFS2N"/>
    <property type="match status" value="1"/>
</dbReference>
<feature type="compositionally biased region" description="Basic and acidic residues" evidence="4">
    <location>
        <begin position="92"/>
        <end position="106"/>
    </location>
</feature>
<dbReference type="CDD" id="cd00183">
    <property type="entry name" value="TFIIS_I"/>
    <property type="match status" value="1"/>
</dbReference>
<dbReference type="InterPro" id="IPR035441">
    <property type="entry name" value="TFIIS/LEDGF_dom_sf"/>
</dbReference>
<dbReference type="Pfam" id="PF08711">
    <property type="entry name" value="Med26"/>
    <property type="match status" value="1"/>
</dbReference>
<evidence type="ECO:0000256" key="4">
    <source>
        <dbReference type="SAM" id="MobiDB-lite"/>
    </source>
</evidence>
<comment type="subcellular location">
    <subcellularLocation>
        <location evidence="1 3">Nucleus</location>
    </subcellularLocation>
</comment>
<dbReference type="EMBL" id="GCKF01007329">
    <property type="protein sequence ID" value="JAG99149.1"/>
    <property type="molecule type" value="Transcribed_RNA"/>
</dbReference>
<feature type="compositionally biased region" description="Acidic residues" evidence="4">
    <location>
        <begin position="280"/>
        <end position="289"/>
    </location>
</feature>
<dbReference type="EMBL" id="GCKF01007330">
    <property type="protein sequence ID" value="JAG99148.1"/>
    <property type="molecule type" value="Transcribed_RNA"/>
</dbReference>
<proteinExistence type="predicted"/>
<evidence type="ECO:0000313" key="6">
    <source>
        <dbReference type="EMBL" id="JAG99149.1"/>
    </source>
</evidence>
<reference evidence="6" key="1">
    <citation type="submission" date="2015-03" db="EMBL/GenBank/DDBJ databases">
        <title>A transcriptome of Araucaria cunninghamii, an australian fine timber species.</title>
        <authorList>
            <person name="Jing Yi C.J.Y."/>
            <person name="Yin San L.Y.S."/>
            <person name="Abdul Karim S.S."/>
            <person name="Wan Azmi N.N."/>
            <person name="Hercus R.R."/>
            <person name="Croft L.L."/>
        </authorList>
    </citation>
    <scope>NUCLEOTIDE SEQUENCE</scope>
    <source>
        <strain evidence="6">MI0301</strain>
        <tissue evidence="6">Leaf</tissue>
    </source>
</reference>
<dbReference type="InterPro" id="IPR017923">
    <property type="entry name" value="TFIIS_N"/>
</dbReference>
<organism evidence="6">
    <name type="scientific">Araucaria cunninghamii</name>
    <name type="common">Hoop pine</name>
    <name type="synonym">Moreton Bay pine</name>
    <dbReference type="NCBI Taxonomy" id="56994"/>
    <lineage>
        <taxon>Eukaryota</taxon>
        <taxon>Viridiplantae</taxon>
        <taxon>Streptophyta</taxon>
        <taxon>Embryophyta</taxon>
        <taxon>Tracheophyta</taxon>
        <taxon>Spermatophyta</taxon>
        <taxon>Pinopsida</taxon>
        <taxon>Pinidae</taxon>
        <taxon>Conifers II</taxon>
        <taxon>Araucariales</taxon>
        <taxon>Araucariaceae</taxon>
        <taxon>Araucaria</taxon>
    </lineage>
</organism>
<dbReference type="AlphaFoldDB" id="A0A0D6R8F8"/>
<evidence type="ECO:0000256" key="3">
    <source>
        <dbReference type="PROSITE-ProRule" id="PRU00649"/>
    </source>
</evidence>
<dbReference type="Gene3D" id="1.20.930.10">
    <property type="entry name" value="Conserved domain common to transcription factors TFIIS, elongin A, CRSP70"/>
    <property type="match status" value="1"/>
</dbReference>
<feature type="compositionally biased region" description="Polar residues" evidence="4">
    <location>
        <begin position="363"/>
        <end position="386"/>
    </location>
</feature>
<dbReference type="GO" id="GO:0005634">
    <property type="term" value="C:nucleus"/>
    <property type="evidence" value="ECO:0007669"/>
    <property type="project" value="UniProtKB-SubCell"/>
</dbReference>
<keyword evidence="2 3" id="KW-0539">Nucleus</keyword>